<dbReference type="Proteomes" id="UP000727962">
    <property type="component" value="Unassembled WGS sequence"/>
</dbReference>
<keyword evidence="10" id="KW-1003">Cell membrane</keyword>
<comment type="similarity">
    <text evidence="2 10 11">Belongs to the SecY/SEC61-alpha family.</text>
</comment>
<feature type="transmembrane region" description="Helical" evidence="10">
    <location>
        <begin position="225"/>
        <end position="248"/>
    </location>
</feature>
<dbReference type="GO" id="GO:0065002">
    <property type="term" value="P:intracellular protein transmembrane transport"/>
    <property type="evidence" value="ECO:0007669"/>
    <property type="project" value="UniProtKB-UniRule"/>
</dbReference>
<dbReference type="SUPFAM" id="SSF103491">
    <property type="entry name" value="Preprotein translocase SecY subunit"/>
    <property type="match status" value="1"/>
</dbReference>
<feature type="transmembrane region" description="Helical" evidence="10">
    <location>
        <begin position="383"/>
        <end position="405"/>
    </location>
</feature>
<keyword evidence="5 10" id="KW-0653">Protein transport</keyword>
<evidence type="ECO:0000256" key="6">
    <source>
        <dbReference type="ARBA" id="ARBA00022989"/>
    </source>
</evidence>
<dbReference type="HAMAP" id="MF_01465">
    <property type="entry name" value="SecY"/>
    <property type="match status" value="1"/>
</dbReference>
<reference evidence="12" key="1">
    <citation type="submission" date="2020-07" db="EMBL/GenBank/DDBJ databases">
        <title>Huge and variable diversity of episymbiotic CPR bacteria and DPANN archaea in groundwater ecosystems.</title>
        <authorList>
            <person name="He C.Y."/>
            <person name="Keren R."/>
            <person name="Whittaker M."/>
            <person name="Farag I.F."/>
            <person name="Doudna J."/>
            <person name="Cate J.H.D."/>
            <person name="Banfield J.F."/>
        </authorList>
    </citation>
    <scope>NUCLEOTIDE SEQUENCE</scope>
    <source>
        <strain evidence="12">NC_groundwater_17_Pr7_B-0.1um_64_12</strain>
    </source>
</reference>
<dbReference type="Gene3D" id="1.10.3370.10">
    <property type="entry name" value="SecY subunit domain"/>
    <property type="match status" value="1"/>
</dbReference>
<feature type="transmembrane region" description="Helical" evidence="10">
    <location>
        <begin position="411"/>
        <end position="433"/>
    </location>
</feature>
<evidence type="ECO:0000256" key="9">
    <source>
        <dbReference type="ARBA" id="ARBA00039733"/>
    </source>
</evidence>
<dbReference type="InterPro" id="IPR030659">
    <property type="entry name" value="SecY_CS"/>
</dbReference>
<evidence type="ECO:0000256" key="7">
    <source>
        <dbReference type="ARBA" id="ARBA00023010"/>
    </source>
</evidence>
<comment type="function">
    <text evidence="10">The central subunit of the protein translocation channel SecYEG. Consists of two halves formed by TMs 1-5 and 6-10. These two domains form a lateral gate at the front which open onto the bilayer between TMs 2 and 7, and are clamped together by SecE at the back. The channel is closed by both a pore ring composed of hydrophobic SecY resides and a short helix (helix 2A) on the extracellular side of the membrane which forms a plug. The plug probably moves laterally to allow the channel to open. The ring and the pore may move independently.</text>
</comment>
<dbReference type="PANTHER" id="PTHR10906">
    <property type="entry name" value="SECY/SEC61-ALPHA FAMILY MEMBER"/>
    <property type="match status" value="1"/>
</dbReference>
<comment type="caution">
    <text evidence="10">Lacks conserved residue(s) required for the propagation of feature annotation.</text>
</comment>
<dbReference type="AlphaFoldDB" id="A0A931PTZ7"/>
<evidence type="ECO:0000313" key="13">
    <source>
        <dbReference type="Proteomes" id="UP000727962"/>
    </source>
</evidence>
<evidence type="ECO:0000256" key="10">
    <source>
        <dbReference type="HAMAP-Rule" id="MF_01465"/>
    </source>
</evidence>
<evidence type="ECO:0000256" key="3">
    <source>
        <dbReference type="ARBA" id="ARBA00022448"/>
    </source>
</evidence>
<keyword evidence="8 10" id="KW-0472">Membrane</keyword>
<dbReference type="InterPro" id="IPR002208">
    <property type="entry name" value="SecY/SEC61-alpha"/>
</dbReference>
<feature type="transmembrane region" description="Helical" evidence="10">
    <location>
        <begin position="328"/>
        <end position="349"/>
    </location>
</feature>
<protein>
    <recommendedName>
        <fullName evidence="9 10">Protein translocase subunit SecY</fullName>
    </recommendedName>
</protein>
<sequence length="447" mass="49588">MSGSPRSGKGLSLGLMQTLRMAWADPDLRQRILFVLAMFGVFVLGVHVPVPIPGIKAEEIYDKMAQDNAFFQLLNSFGGGAIRRVSVFSLGLNPYITASIILQVLTQAYPQWKKELQEGGEYARRQQNKRTRGLTLLLCVVQGLGLLQAIGNYFPPLHEPWIKTSIILYWTAGAMFMLWLGEQISERGIGNGVSLMIFCGIIVSLPQQIDIVQRTLEPYGPEVRIFKIVLLSAIFLATTWLTVMFTVAQRQIPVQHMRRNVGTRVMGGATSYLPLSVNTAGVIPIIFAVSLLFLPAQFAAMTPPSWPMHDFLNNMTEWLSPVGRFPRWIVGCAFYTSLIFAFTYFYTAIQYNVEDMSDHLKKAGSFIPGVRPGKQTKDFLDGVISRITIVGACFLAVVALAQYLAPALTGIQRISIVGGTTLLIVVTVALETMRQIEANILMKQYGQ</sequence>
<evidence type="ECO:0000256" key="4">
    <source>
        <dbReference type="ARBA" id="ARBA00022692"/>
    </source>
</evidence>
<keyword evidence="7 10" id="KW-0811">Translocation</keyword>
<keyword evidence="3 10" id="KW-0813">Transport</keyword>
<dbReference type="PRINTS" id="PR00303">
    <property type="entry name" value="SECYTRNLCASE"/>
</dbReference>
<evidence type="ECO:0000256" key="2">
    <source>
        <dbReference type="ARBA" id="ARBA00005751"/>
    </source>
</evidence>
<keyword evidence="6 10" id="KW-1133">Transmembrane helix</keyword>
<dbReference type="InterPro" id="IPR026593">
    <property type="entry name" value="SecY"/>
</dbReference>
<feature type="transmembrane region" description="Helical" evidence="10">
    <location>
        <begin position="188"/>
        <end position="205"/>
    </location>
</feature>
<accession>A0A931PTZ7</accession>
<feature type="transmembrane region" description="Helical" evidence="10">
    <location>
        <begin position="134"/>
        <end position="154"/>
    </location>
</feature>
<comment type="caution">
    <text evidence="12">The sequence shown here is derived from an EMBL/GenBank/DDBJ whole genome shotgun (WGS) entry which is preliminary data.</text>
</comment>
<comment type="subcellular location">
    <subcellularLocation>
        <location evidence="10">Cell membrane</location>
        <topology evidence="10">Multi-pass membrane protein</topology>
    </subcellularLocation>
    <subcellularLocation>
        <location evidence="1">Membrane</location>
        <topology evidence="1">Multi-pass membrane protein</topology>
    </subcellularLocation>
</comment>
<dbReference type="EMBL" id="JACOSL010000019">
    <property type="protein sequence ID" value="MBI1756012.1"/>
    <property type="molecule type" value="Genomic_DNA"/>
</dbReference>
<dbReference type="GO" id="GO:0043952">
    <property type="term" value="P:protein transport by the Sec complex"/>
    <property type="evidence" value="ECO:0007669"/>
    <property type="project" value="UniProtKB-UniRule"/>
</dbReference>
<evidence type="ECO:0000256" key="8">
    <source>
        <dbReference type="ARBA" id="ARBA00023136"/>
    </source>
</evidence>
<feature type="transmembrane region" description="Helical" evidence="10">
    <location>
        <begin position="269"/>
        <end position="294"/>
    </location>
</feature>
<dbReference type="PROSITE" id="PS00755">
    <property type="entry name" value="SECY_1"/>
    <property type="match status" value="1"/>
</dbReference>
<name>A0A931PTZ7_FIMGI</name>
<comment type="subunit">
    <text evidence="10">Component of the Sec protein translocase complex. Heterotrimer consisting of SecY, SecE and SecG subunits. The heterotrimers can form oligomers, although 1 heterotrimer is thought to be able to translocate proteins. Interacts with the ribosome. Interacts with SecDF, and other proteins may be involved. Interacts with SecA.</text>
</comment>
<gene>
    <name evidence="10 12" type="primary">secY</name>
    <name evidence="12" type="ORF">HYR64_02780</name>
</gene>
<proteinExistence type="inferred from homology"/>
<dbReference type="GO" id="GO:0006605">
    <property type="term" value="P:protein targeting"/>
    <property type="evidence" value="ECO:0007669"/>
    <property type="project" value="UniProtKB-UniRule"/>
</dbReference>
<dbReference type="NCBIfam" id="TIGR00967">
    <property type="entry name" value="3a0501s007"/>
    <property type="match status" value="1"/>
</dbReference>
<organism evidence="12 13">
    <name type="scientific">Fimbriimonas ginsengisoli</name>
    <dbReference type="NCBI Taxonomy" id="1005039"/>
    <lineage>
        <taxon>Bacteria</taxon>
        <taxon>Bacillati</taxon>
        <taxon>Armatimonadota</taxon>
        <taxon>Fimbriimonadia</taxon>
        <taxon>Fimbriimonadales</taxon>
        <taxon>Fimbriimonadaceae</taxon>
        <taxon>Fimbriimonas</taxon>
    </lineage>
</organism>
<dbReference type="InterPro" id="IPR023201">
    <property type="entry name" value="SecY_dom_sf"/>
</dbReference>
<dbReference type="Pfam" id="PF00344">
    <property type="entry name" value="SecY"/>
    <property type="match status" value="1"/>
</dbReference>
<evidence type="ECO:0000256" key="5">
    <source>
        <dbReference type="ARBA" id="ARBA00022927"/>
    </source>
</evidence>
<evidence type="ECO:0000256" key="1">
    <source>
        <dbReference type="ARBA" id="ARBA00004141"/>
    </source>
</evidence>
<feature type="transmembrane region" description="Helical" evidence="10">
    <location>
        <begin position="34"/>
        <end position="55"/>
    </location>
</feature>
<evidence type="ECO:0000256" key="11">
    <source>
        <dbReference type="RuleBase" id="RU004349"/>
    </source>
</evidence>
<evidence type="ECO:0000313" key="12">
    <source>
        <dbReference type="EMBL" id="MBI1756012.1"/>
    </source>
</evidence>
<dbReference type="PIRSF" id="PIRSF004557">
    <property type="entry name" value="SecY"/>
    <property type="match status" value="1"/>
</dbReference>
<dbReference type="GO" id="GO:0005886">
    <property type="term" value="C:plasma membrane"/>
    <property type="evidence" value="ECO:0007669"/>
    <property type="project" value="UniProtKB-SubCell"/>
</dbReference>
<keyword evidence="4 10" id="KW-0812">Transmembrane</keyword>
<feature type="transmembrane region" description="Helical" evidence="10">
    <location>
        <begin position="160"/>
        <end position="181"/>
    </location>
</feature>
<dbReference type="FunFam" id="1.10.3370.10:FF:000001">
    <property type="entry name" value="Preprotein translocase subunit SecY"/>
    <property type="match status" value="1"/>
</dbReference>